<dbReference type="EnsemblBacteria" id="BAA79827">
    <property type="protein sequence ID" value="BAA79827"/>
    <property type="gene ID" value="APE_0847.1"/>
</dbReference>
<dbReference type="GeneID" id="1444944"/>
<protein>
    <submittedName>
        <fullName evidence="2">Uncharacterized protein</fullName>
    </submittedName>
</protein>
<dbReference type="PIR" id="C72678">
    <property type="entry name" value="C72678"/>
</dbReference>
<feature type="transmembrane region" description="Helical" evidence="1">
    <location>
        <begin position="67"/>
        <end position="86"/>
    </location>
</feature>
<feature type="transmembrane region" description="Helical" evidence="1">
    <location>
        <begin position="93"/>
        <end position="114"/>
    </location>
</feature>
<evidence type="ECO:0000256" key="1">
    <source>
        <dbReference type="SAM" id="Phobius"/>
    </source>
</evidence>
<keyword evidence="1" id="KW-0812">Transmembrane</keyword>
<evidence type="ECO:0000313" key="2">
    <source>
        <dbReference type="EMBL" id="BAA79827.2"/>
    </source>
</evidence>
<name>Q9YDS0_AERPE</name>
<evidence type="ECO:0000313" key="3">
    <source>
        <dbReference type="Proteomes" id="UP000002518"/>
    </source>
</evidence>
<gene>
    <name evidence="2" type="ordered locus">APE_0847.1</name>
</gene>
<keyword evidence="3" id="KW-1185">Reference proteome</keyword>
<dbReference type="Proteomes" id="UP000002518">
    <property type="component" value="Chromosome"/>
</dbReference>
<proteinExistence type="predicted"/>
<sequence length="123" mass="12983">MRALNMAVFIFLLSLSMSAVKEAFGLPHVGPVWSVGVEDVEAYGRVEYSGDWWGVSVFSAVKNGVELLGGVVGGALMLGSTLQAFIPFQLPGVLVMGLNILGSFAAALAFIQFVRGVSTRGME</sequence>
<dbReference type="STRING" id="272557.APE_0847.1"/>
<dbReference type="KEGG" id="ape:APE_0847.1"/>
<dbReference type="AlphaFoldDB" id="Q9YDS0"/>
<dbReference type="EMBL" id="BA000002">
    <property type="protein sequence ID" value="BAA79827.2"/>
    <property type="molecule type" value="Genomic_DNA"/>
</dbReference>
<dbReference type="RefSeq" id="WP_010866013.1">
    <property type="nucleotide sequence ID" value="NC_000854.2"/>
</dbReference>
<reference evidence="2 3" key="1">
    <citation type="journal article" date="1999" name="DNA Res.">
        <title>Complete genome sequence of an aerobic hyper-thermophilic crenarchaeon, Aeropyrum pernix K1.</title>
        <authorList>
            <person name="Kawarabayasi Y."/>
            <person name="Hino Y."/>
            <person name="Horikawa H."/>
            <person name="Yamazaki S."/>
            <person name="Haikawa Y."/>
            <person name="Jin-no K."/>
            <person name="Takahashi M."/>
            <person name="Sekine M."/>
            <person name="Baba S."/>
            <person name="Ankai A."/>
            <person name="Kosugi H."/>
            <person name="Hosoyama A."/>
            <person name="Fukui S."/>
            <person name="Nagai Y."/>
            <person name="Nishijima K."/>
            <person name="Nakazawa H."/>
            <person name="Takamiya M."/>
            <person name="Masuda S."/>
            <person name="Funahashi T."/>
            <person name="Tanaka T."/>
            <person name="Kudoh Y."/>
            <person name="Yamazaki J."/>
            <person name="Kushida N."/>
            <person name="Oguchi A."/>
            <person name="Aoki K."/>
            <person name="Kubota K."/>
            <person name="Nakamura Y."/>
            <person name="Nomura N."/>
            <person name="Sako Y."/>
            <person name="Kikuchi H."/>
        </authorList>
    </citation>
    <scope>NUCLEOTIDE SEQUENCE [LARGE SCALE GENOMIC DNA]</scope>
    <source>
        <strain evidence="3">ATCC 700893 / DSM 11879 / JCM 9820 / NBRC 100138 / K1</strain>
    </source>
</reference>
<organism evidence="2 3">
    <name type="scientific">Aeropyrum pernix (strain ATCC 700893 / DSM 11879 / JCM 9820 / NBRC 100138 / K1)</name>
    <dbReference type="NCBI Taxonomy" id="272557"/>
    <lineage>
        <taxon>Archaea</taxon>
        <taxon>Thermoproteota</taxon>
        <taxon>Thermoprotei</taxon>
        <taxon>Desulfurococcales</taxon>
        <taxon>Desulfurococcaceae</taxon>
        <taxon>Aeropyrum</taxon>
    </lineage>
</organism>
<keyword evidence="1" id="KW-1133">Transmembrane helix</keyword>
<keyword evidence="1" id="KW-0472">Membrane</keyword>
<accession>Q9YDS0</accession>